<dbReference type="InterPro" id="IPR002172">
    <property type="entry name" value="LDrepeatLR_classA_rpt"/>
</dbReference>
<dbReference type="SUPFAM" id="SSF63825">
    <property type="entry name" value="YWTD domain"/>
    <property type="match status" value="4"/>
</dbReference>
<feature type="region of interest" description="Disordered" evidence="11">
    <location>
        <begin position="745"/>
        <end position="772"/>
    </location>
</feature>
<gene>
    <name evidence="14" type="ORF">EGR_00019</name>
</gene>
<evidence type="ECO:0000256" key="9">
    <source>
        <dbReference type="ARBA" id="ARBA00023180"/>
    </source>
</evidence>
<dbReference type="SMR" id="W6USX6"/>
<evidence type="ECO:0000256" key="8">
    <source>
        <dbReference type="ARBA" id="ARBA00023170"/>
    </source>
</evidence>
<dbReference type="PRINTS" id="PR00261">
    <property type="entry name" value="LDLRECEPTOR"/>
</dbReference>
<dbReference type="Proteomes" id="UP000019149">
    <property type="component" value="Unassembled WGS sequence"/>
</dbReference>
<comment type="caution">
    <text evidence="10">Lacks conserved residue(s) required for the propagation of feature annotation.</text>
</comment>
<keyword evidence="7 10" id="KW-1015">Disulfide bond</keyword>
<keyword evidence="5" id="KW-0677">Repeat</keyword>
<dbReference type="KEGG" id="egl:EGR_00019"/>
<dbReference type="CTD" id="36335734"/>
<evidence type="ECO:0000313" key="14">
    <source>
        <dbReference type="EMBL" id="EUB64750.1"/>
    </source>
</evidence>
<dbReference type="InterPro" id="IPR050778">
    <property type="entry name" value="Cueball_EGF_LRP_Nidogen"/>
</dbReference>
<keyword evidence="9" id="KW-0325">Glycoprotein</keyword>
<evidence type="ECO:0000256" key="4">
    <source>
        <dbReference type="ARBA" id="ARBA00022729"/>
    </source>
</evidence>
<dbReference type="InterPro" id="IPR011042">
    <property type="entry name" value="6-blade_b-propeller_TolB-like"/>
</dbReference>
<dbReference type="Gene3D" id="4.10.400.10">
    <property type="entry name" value="Low-density Lipoprotein Receptor"/>
    <property type="match status" value="2"/>
</dbReference>
<feature type="disulfide bond" evidence="10">
    <location>
        <begin position="1981"/>
        <end position="1996"/>
    </location>
</feature>
<keyword evidence="6 12" id="KW-0472">Membrane</keyword>
<dbReference type="PROSITE" id="PS50068">
    <property type="entry name" value="LDLRA_2"/>
    <property type="match status" value="2"/>
</dbReference>
<keyword evidence="12" id="KW-1133">Transmembrane helix</keyword>
<proteinExistence type="predicted"/>
<feature type="transmembrane region" description="Helical" evidence="12">
    <location>
        <begin position="2037"/>
        <end position="2061"/>
    </location>
</feature>
<keyword evidence="2" id="KW-0245">EGF-like domain</keyword>
<organism evidence="14 15">
    <name type="scientific">Echinococcus granulosus</name>
    <name type="common">Hydatid tapeworm</name>
    <dbReference type="NCBI Taxonomy" id="6210"/>
    <lineage>
        <taxon>Eukaryota</taxon>
        <taxon>Metazoa</taxon>
        <taxon>Spiralia</taxon>
        <taxon>Lophotrochozoa</taxon>
        <taxon>Platyhelminthes</taxon>
        <taxon>Cestoda</taxon>
        <taxon>Eucestoda</taxon>
        <taxon>Cyclophyllidea</taxon>
        <taxon>Taeniidae</taxon>
        <taxon>Echinococcus</taxon>
        <taxon>Echinococcus granulosus group</taxon>
    </lineage>
</organism>
<comment type="subcellular location">
    <subcellularLocation>
        <location evidence="1">Membrane</location>
        <topology evidence="1">Single-pass membrane protein</topology>
    </subcellularLocation>
</comment>
<evidence type="ECO:0000256" key="13">
    <source>
        <dbReference type="SAM" id="SignalP"/>
    </source>
</evidence>
<evidence type="ECO:0000256" key="3">
    <source>
        <dbReference type="ARBA" id="ARBA00022583"/>
    </source>
</evidence>
<feature type="signal peptide" evidence="13">
    <location>
        <begin position="1"/>
        <end position="19"/>
    </location>
</feature>
<dbReference type="InterPro" id="IPR000033">
    <property type="entry name" value="LDLR_classB_rpt"/>
</dbReference>
<feature type="compositionally biased region" description="Acidic residues" evidence="11">
    <location>
        <begin position="2278"/>
        <end position="2290"/>
    </location>
</feature>
<keyword evidence="15" id="KW-1185">Reference proteome</keyword>
<dbReference type="GO" id="GO:0006897">
    <property type="term" value="P:endocytosis"/>
    <property type="evidence" value="ECO:0007669"/>
    <property type="project" value="UniProtKB-KW"/>
</dbReference>
<dbReference type="GO" id="GO:0042813">
    <property type="term" value="F:Wnt receptor activity"/>
    <property type="evidence" value="ECO:0007669"/>
    <property type="project" value="TreeGrafter"/>
</dbReference>
<dbReference type="EMBL" id="APAU02000001">
    <property type="protein sequence ID" value="EUB64750.1"/>
    <property type="molecule type" value="Genomic_DNA"/>
</dbReference>
<dbReference type="GO" id="GO:0060070">
    <property type="term" value="P:canonical Wnt signaling pathway"/>
    <property type="evidence" value="ECO:0007669"/>
    <property type="project" value="TreeGrafter"/>
</dbReference>
<evidence type="ECO:0000256" key="2">
    <source>
        <dbReference type="ARBA" id="ARBA00022536"/>
    </source>
</evidence>
<evidence type="ECO:0000256" key="7">
    <source>
        <dbReference type="ARBA" id="ARBA00023157"/>
    </source>
</evidence>
<dbReference type="InterPro" id="IPR036055">
    <property type="entry name" value="LDL_receptor-like_sf"/>
</dbReference>
<protein>
    <submittedName>
        <fullName evidence="14">Low-density lipoprotein receptor-related protein</fullName>
    </submittedName>
</protein>
<dbReference type="OrthoDB" id="72419at2759"/>
<feature type="region of interest" description="Disordered" evidence="11">
    <location>
        <begin position="863"/>
        <end position="884"/>
    </location>
</feature>
<dbReference type="Pfam" id="PF00057">
    <property type="entry name" value="Ldl_recept_a"/>
    <property type="match status" value="2"/>
</dbReference>
<dbReference type="PANTHER" id="PTHR46513">
    <property type="entry name" value="VITELLOGENIN RECEPTOR-LIKE PROTEIN-RELATED-RELATED"/>
    <property type="match status" value="1"/>
</dbReference>
<evidence type="ECO:0000256" key="10">
    <source>
        <dbReference type="PROSITE-ProRule" id="PRU00124"/>
    </source>
</evidence>
<feature type="compositionally biased region" description="Basic residues" evidence="11">
    <location>
        <begin position="748"/>
        <end position="761"/>
    </location>
</feature>
<dbReference type="CDD" id="cd00112">
    <property type="entry name" value="LDLa"/>
    <property type="match status" value="3"/>
</dbReference>
<accession>W6USX6</accession>
<sequence>MHLINFICFTSLLFKLLAGSHVPTTFLISNNLGQLSLESPMQSQILADGLTTLGAFDYSFNEKLVFYVGDHHLQHTDFISVIKAINLTSFQIHNIYGLEHGAINALAIDWHNMMVYWADFKEEYIAVGEINLGLMSITKQKILISENLSNLRSICVDPITRSIYWLKSGESTQIESAGLDGSQRVMIFEESGVKGRDLKIDFSTQRLLWLDETHNRIVCINIEGSDMNYVAISDLGKDRPKFLAASGGRIYFFSDMSITSVSEKDTIFLTAHVHMPFSYQPYAVKVFGGSEQTNSNVTCVPEKFRRFTNMGETGCNFLCLSSPSKHLYTCACPTGVSSARVVTSLSLNKGESQINLPRSYICPKNPGKFLLVARPPKIFMLSLDSQLADSPLWPIGVSPNPRGTLVRVDFDPKSECIYWVDNAIYRLRLGERNPTAVIEPTNGALQTLDGLAVDWIVGNLYWSTGGNKQIWVSRLDGAWPRLLLTLEDFDGNGVSDSTESDVFSDPYGEEAAKRRPTALVIDPVNRYLFFNVWSGTRGRIERTWLDGTHREVIVDHNHTVWPNGIALDLEARHLYYVDAYLGIISRVDYSGDNPKQIVSGHLQHPFGFDLLDENLYWSDWQTLSISQINKHTGEDLRVLKTIGVDEALMGIRAVDLTAKSTHKGNVCDDVSKSGCTHLCLVLPAQPSGRDNEGGGRSNRGKEVEDLYYCACPPEYALDSDGKTCIVPDSMLLYSLDGTGIRRMSLPKSRLRSRQAHSRTPLKHQPPGDRHLSAATASRGTSLIYHDVELAAAEAAAMASNQIFNQVPLPFLHRVIRFDVHISEERIYWVEDSAPQCISVAFLNGTGKETLLCLFHDIRLEDTNQAGGSGDRDPGSSVPPSGSQHQARDSIVGLALDWLTNALYFCVDGERPRLEVIDLKYRSYIQPSSLPFYSSSPPRSRPRKAARRENWHSKRIRRNVVPPWFLHPPKGADPSSDDYDLYSYDFNPLTDHLANNVDNYRLVLLHNLSSPRDIVVHPKKRYLFWLDGTHNARFSIFSAGLDGRNHRVIWNGVGMVMSLAIDYTTDRLYWMNWVTKCIESISLNGEDWFSVNPILPSYHGSWPSSDDIYADSVPPPSTTSTDFHPYAIDVFQGAVLFSELTTQSVYRVQLPNSRSGFSTGSQLNLPADLLLRGPSSPSGRQNFLVLGLFVAGFDRQAAEPGHRCASPSSTAAFHPQALAWSYSYSLQSLSNQPHHQQTGPICQALCLGALPPHSVPGSRGGSSSSASAQPSVFRGRGVVGGYPSSILDDRSPRFTCACPTQFTLASDGYSCLEPYRSLLMITIDGSIMRYTPDDQPATNLLSLSPLTLPTHDHLSADGFNPPPTWHAVDPVPPYAESTFNEGDPDALSDPLVFAGRWSNRQRVAAAALEELTNAGLFFLLQPIGKRDHISSPASFFRGRAFRQGFESGSNSRNSDSSRDQHYDFFTGSTRSGTAFMRLGFLEFSTGEVTLWEGGPLVPMTDKAWHSYIGSEDHNLNTQQSHLALFNRPRWSLAFDPVNQIVFWSDFLTGLIGAEDSRSGRTIGLVANLTENSRTILEIVVEPRSGQLFQLTSKRLEADSQPTDCRIEVTYLDGSDRRLLYDTTKYSICPHSLTYSAKLAQLFWVDPGKRRIFALNVATGVGSGIVKPEIVVVDTLPIPKSLVILPENTLGSPSSGNSLWLTWLEPIHHSVASGNQNHPINLLYVPLDASYTNGASVVSQKPLTPPPGLNSYVWNSGDQLFLIPVRGGGLGDLSWHPCAGPSHGECSQFCLPKATASSPSLPLYPGPLAPHPPLSSPQPRSLWRTVRRCACALGSQLLNTVSQADEGNMCSRIPYCLPPNMLCRAGITIRDNKTLRENYFLVGEPFPQRGACIPAHKACDGVIDCRDGSDEVDCPQICPEYECDNGLCLPFSSRCNGVIECDSDESCCGKDQFECRRPRHSLLIYHLQLGGPSSRCLPSVMVCNGRPDCPDGWDEASCEDQESGANNNAKNSELANGSTVAVELAFADGSNKRAGEFPYVYTVFIVSAIIVALVVFSLVAYLCSKKWSKSSYTVRTDVLLIPSRKGDRSKGSGGEGFNCVDGQMNNRSEYQEPLVASKATIKSSATVTEHVPASISHHRRSVAGSRKITSKVTVLPPPPNSGSSSWYCPSCSSQDGQSPSANVYRNFCNRCHKRSRHYSRNLKPSRTHSPCHCAARVSNAETPDNSSSTVYWTRATSKCPPAPPPSSLPSPPPSPTTSCLFEVPSTCPPPAPPPSKLHADDEDEGEEEEEELGGGSSSSEFSESSSLTTSPLRCHHYHRRQQRGRHLRRHRRPRRHEASVSSTASTEHSHHHYQHASRRRRGSSRKQGSKKVSFRSDLDDAMDLACMHCPQCGLRQQQQQSSHQHATRRNAIATAATALQQNTLAATYSQVESSSVAANTVEGSSSSSGGPKTTSNRSSEFYPRETVNPPPSPITESIYASLPLAVLKHPGPTSRDASLSNSSNSNGVVCNVGVNSFSFEALGNDKELDKRIIATVGNLGRSSVRSSAPPFCCPSGDNALNHPKQIQISSSASRCITSSTSNFYSHCHHRHHAGELNTAMAAASAAAKTTTTIQNVHVVIFTSKREQLHQCCNCCSDYSLSSDSECERETSAIVAPHQNNGNPTSGCVVIPDEPREQAEGAEAEGLQLGIPSPPRFASVTGQEAHYLGLGNRAKQRAMLLGAIEFVDIGNQVLAVI</sequence>
<keyword evidence="3" id="KW-0254">Endocytosis</keyword>
<evidence type="ECO:0000256" key="6">
    <source>
        <dbReference type="ARBA" id="ARBA00023136"/>
    </source>
</evidence>
<dbReference type="SMART" id="SM00135">
    <property type="entry name" value="LY"/>
    <property type="match status" value="12"/>
</dbReference>
<dbReference type="PROSITE" id="PS01209">
    <property type="entry name" value="LDLRA_1"/>
    <property type="match status" value="2"/>
</dbReference>
<feature type="disulfide bond" evidence="10">
    <location>
        <begin position="1897"/>
        <end position="1912"/>
    </location>
</feature>
<keyword evidence="8 14" id="KW-0675">Receptor</keyword>
<dbReference type="Gene3D" id="2.10.25.10">
    <property type="entry name" value="Laminin"/>
    <property type="match status" value="1"/>
</dbReference>
<feature type="compositionally biased region" description="Polar residues" evidence="11">
    <location>
        <begin position="2217"/>
        <end position="2234"/>
    </location>
</feature>
<comment type="caution">
    <text evidence="14">The sequence shown here is derived from an EMBL/GenBank/DDBJ whole genome shotgun (WGS) entry which is preliminary data.</text>
</comment>
<evidence type="ECO:0000313" key="15">
    <source>
        <dbReference type="Proteomes" id="UP000019149"/>
    </source>
</evidence>
<keyword evidence="14" id="KW-0449">Lipoprotein</keyword>
<dbReference type="STRING" id="6210.W6USX6"/>
<dbReference type="GO" id="GO:0005886">
    <property type="term" value="C:plasma membrane"/>
    <property type="evidence" value="ECO:0007669"/>
    <property type="project" value="TreeGrafter"/>
</dbReference>
<dbReference type="Gene3D" id="2.120.10.30">
    <property type="entry name" value="TolB, C-terminal domain"/>
    <property type="match status" value="5"/>
</dbReference>
<reference evidence="14 15" key="1">
    <citation type="journal article" date="2013" name="Nat. Genet.">
        <title>The genome of the hydatid tapeworm Echinococcus granulosus.</title>
        <authorList>
            <person name="Zheng H."/>
            <person name="Zhang W."/>
            <person name="Zhang L."/>
            <person name="Zhang Z."/>
            <person name="Li J."/>
            <person name="Lu G."/>
            <person name="Zhu Y."/>
            <person name="Wang Y."/>
            <person name="Huang Y."/>
            <person name="Liu J."/>
            <person name="Kang H."/>
            <person name="Chen J."/>
            <person name="Wang L."/>
            <person name="Chen A."/>
            <person name="Yu S."/>
            <person name="Gao Z."/>
            <person name="Jin L."/>
            <person name="Gu W."/>
            <person name="Wang Z."/>
            <person name="Zhao L."/>
            <person name="Shi B."/>
            <person name="Wen H."/>
            <person name="Lin R."/>
            <person name="Jones M.K."/>
            <person name="Brejova B."/>
            <person name="Vinar T."/>
            <person name="Zhao G."/>
            <person name="McManus D.P."/>
            <person name="Chen Z."/>
            <person name="Zhou Y."/>
            <person name="Wang S."/>
        </authorList>
    </citation>
    <scope>NUCLEOTIDE SEQUENCE [LARGE SCALE GENOMIC DNA]</scope>
</reference>
<dbReference type="GO" id="GO:0017147">
    <property type="term" value="F:Wnt-protein binding"/>
    <property type="evidence" value="ECO:0007669"/>
    <property type="project" value="TreeGrafter"/>
</dbReference>
<feature type="region of interest" description="Disordered" evidence="11">
    <location>
        <begin position="932"/>
        <end position="951"/>
    </location>
</feature>
<feature type="compositionally biased region" description="Basic residues" evidence="11">
    <location>
        <begin position="2347"/>
        <end position="2371"/>
    </location>
</feature>
<evidence type="ECO:0000256" key="1">
    <source>
        <dbReference type="ARBA" id="ARBA00004167"/>
    </source>
</evidence>
<dbReference type="GeneID" id="36335734"/>
<evidence type="ECO:0000256" key="5">
    <source>
        <dbReference type="ARBA" id="ARBA00022737"/>
    </source>
</evidence>
<dbReference type="FunFam" id="2.120.10.30:FF:000241">
    <property type="entry name" value="Low-density lipoprotein receptor-related protein 6"/>
    <property type="match status" value="1"/>
</dbReference>
<keyword evidence="4 13" id="KW-0732">Signal</keyword>
<feature type="region of interest" description="Disordered" evidence="11">
    <location>
        <begin position="2127"/>
        <end position="2164"/>
    </location>
</feature>
<keyword evidence="12" id="KW-0812">Transmembrane</keyword>
<dbReference type="SMART" id="SM00192">
    <property type="entry name" value="LDLa"/>
    <property type="match status" value="3"/>
</dbReference>
<feature type="region of interest" description="Disordered" evidence="11">
    <location>
        <begin position="2216"/>
        <end position="2373"/>
    </location>
</feature>
<dbReference type="OMA" id="DETHNRI"/>
<feature type="chain" id="PRO_5004882434" evidence="13">
    <location>
        <begin position="20"/>
        <end position="2734"/>
    </location>
</feature>
<dbReference type="SUPFAM" id="SSF57424">
    <property type="entry name" value="LDL receptor-like module"/>
    <property type="match status" value="2"/>
</dbReference>
<feature type="compositionally biased region" description="Pro residues" evidence="11">
    <location>
        <begin position="2264"/>
        <end position="2273"/>
    </location>
</feature>
<feature type="region of interest" description="Disordered" evidence="11">
    <location>
        <begin position="2437"/>
        <end position="2473"/>
    </location>
</feature>
<dbReference type="InterPro" id="IPR023415">
    <property type="entry name" value="LDLR_class-A_CS"/>
</dbReference>
<evidence type="ECO:0000256" key="12">
    <source>
        <dbReference type="SAM" id="Phobius"/>
    </source>
</evidence>
<dbReference type="PANTHER" id="PTHR46513:SF13">
    <property type="entry name" value="EGF-LIKE DOMAIN-CONTAINING PROTEIN"/>
    <property type="match status" value="1"/>
</dbReference>
<feature type="compositionally biased region" description="Basic residues" evidence="11">
    <location>
        <begin position="2311"/>
        <end position="2333"/>
    </location>
</feature>
<feature type="compositionally biased region" description="Pro residues" evidence="11">
    <location>
        <begin position="2238"/>
        <end position="2253"/>
    </location>
</feature>
<name>W6USX6_ECHGR</name>
<dbReference type="RefSeq" id="XP_024355946.1">
    <property type="nucleotide sequence ID" value="XM_024489268.1"/>
</dbReference>
<feature type="compositionally biased region" description="Low complexity" evidence="11">
    <location>
        <begin position="2295"/>
        <end position="2308"/>
    </location>
</feature>
<evidence type="ECO:0000256" key="11">
    <source>
        <dbReference type="SAM" id="MobiDB-lite"/>
    </source>
</evidence>